<proteinExistence type="predicted"/>
<name>A0ABU0HX47_9HYPH</name>
<dbReference type="Pfam" id="PF10503">
    <property type="entry name" value="Esterase_PHB"/>
    <property type="match status" value="1"/>
</dbReference>
<feature type="region of interest" description="Disordered" evidence="3">
    <location>
        <begin position="1"/>
        <end position="22"/>
    </location>
</feature>
<dbReference type="RefSeq" id="WP_238204290.1">
    <property type="nucleotide sequence ID" value="NZ_BPQE01000017.1"/>
</dbReference>
<dbReference type="SUPFAM" id="SSF53474">
    <property type="entry name" value="alpha/beta-Hydrolases"/>
    <property type="match status" value="2"/>
</dbReference>
<dbReference type="PANTHER" id="PTHR43037">
    <property type="entry name" value="UNNAMED PRODUCT-RELATED"/>
    <property type="match status" value="1"/>
</dbReference>
<dbReference type="Gene3D" id="3.40.50.1820">
    <property type="entry name" value="alpha/beta hydrolase"/>
    <property type="match status" value="1"/>
</dbReference>
<evidence type="ECO:0000256" key="3">
    <source>
        <dbReference type="SAM" id="MobiDB-lite"/>
    </source>
</evidence>
<sequence length="404" mass="41664">MSDHFGKHDPTSGSRSPGDPLADMAEATRLTGLGRLEEATALIQRSLLGRGAASPRQGGEASPGQRVREVMDTVVKGIAPVLKGLGQPLRAPQGAPQRGATSGSSGKAGATGSAAGGAFLARTYSGPTGARDYKLFVPSRPQAPAALVVMLHGCTQNPDDFAAGTGMNVLAERAGLYVAYPAQSRSAHPQKCWNWYDPGDQGRESGEAAIIAGITRSVLEAYPVDPAQVYIAGMSAGGAAAMNIAHAYPDLYAAVGVHSGLAAGCARDLGSALMAMQVGAPGFGTGPHFGAPVTPKRIPTIVFHGTDDGTVSVRNADQILTQAEASGLTAIAESVEATAGGYPYQRTRYADRNGRVVIEDWRIRGVGHAWSGGRPEGSYTDSGGPDASRAMLDFFAEHRLAKAT</sequence>
<feature type="compositionally biased region" description="Basic and acidic residues" evidence="3">
    <location>
        <begin position="1"/>
        <end position="10"/>
    </location>
</feature>
<evidence type="ECO:0000313" key="5">
    <source>
        <dbReference type="Proteomes" id="UP001231124"/>
    </source>
</evidence>
<keyword evidence="5" id="KW-1185">Reference proteome</keyword>
<evidence type="ECO:0000256" key="2">
    <source>
        <dbReference type="ARBA" id="ARBA00022801"/>
    </source>
</evidence>
<dbReference type="InterPro" id="IPR010126">
    <property type="entry name" value="Esterase_phb"/>
</dbReference>
<feature type="region of interest" description="Disordered" evidence="3">
    <location>
        <begin position="85"/>
        <end position="112"/>
    </location>
</feature>
<protein>
    <submittedName>
        <fullName evidence="4">Poly(Hydroxyalkanoate) depolymerase family esterase</fullName>
    </submittedName>
</protein>
<reference evidence="4 5" key="1">
    <citation type="submission" date="2023-07" db="EMBL/GenBank/DDBJ databases">
        <title>Genomic Encyclopedia of Type Strains, Phase IV (KMG-IV): sequencing the most valuable type-strain genomes for metagenomic binning, comparative biology and taxonomic classification.</title>
        <authorList>
            <person name="Goeker M."/>
        </authorList>
    </citation>
    <scope>NUCLEOTIDE SEQUENCE [LARGE SCALE GENOMIC DNA]</scope>
    <source>
        <strain evidence="4 5">DSM 19013</strain>
    </source>
</reference>
<dbReference type="PANTHER" id="PTHR43037:SF1">
    <property type="entry name" value="BLL1128 PROTEIN"/>
    <property type="match status" value="1"/>
</dbReference>
<dbReference type="InterPro" id="IPR050955">
    <property type="entry name" value="Plant_Biomass_Hydrol_Est"/>
</dbReference>
<dbReference type="EMBL" id="JAUSVP010000002">
    <property type="protein sequence ID" value="MDQ0446275.1"/>
    <property type="molecule type" value="Genomic_DNA"/>
</dbReference>
<comment type="caution">
    <text evidence="4">The sequence shown here is derived from an EMBL/GenBank/DDBJ whole genome shotgun (WGS) entry which is preliminary data.</text>
</comment>
<accession>A0ABU0HX47</accession>
<keyword evidence="2" id="KW-0378">Hydrolase</keyword>
<dbReference type="NCBIfam" id="TIGR01840">
    <property type="entry name" value="esterase_phb"/>
    <property type="match status" value="1"/>
</dbReference>
<organism evidence="4 5">
    <name type="scientific">Methylobacterium aerolatum</name>
    <dbReference type="NCBI Taxonomy" id="418708"/>
    <lineage>
        <taxon>Bacteria</taxon>
        <taxon>Pseudomonadati</taxon>
        <taxon>Pseudomonadota</taxon>
        <taxon>Alphaproteobacteria</taxon>
        <taxon>Hyphomicrobiales</taxon>
        <taxon>Methylobacteriaceae</taxon>
        <taxon>Methylobacterium</taxon>
    </lineage>
</organism>
<dbReference type="Proteomes" id="UP001231124">
    <property type="component" value="Unassembled WGS sequence"/>
</dbReference>
<gene>
    <name evidence="4" type="ORF">QO012_000764</name>
</gene>
<evidence type="ECO:0000256" key="1">
    <source>
        <dbReference type="ARBA" id="ARBA00022729"/>
    </source>
</evidence>
<keyword evidence="1" id="KW-0732">Signal</keyword>
<evidence type="ECO:0000313" key="4">
    <source>
        <dbReference type="EMBL" id="MDQ0446275.1"/>
    </source>
</evidence>
<feature type="compositionally biased region" description="Low complexity" evidence="3">
    <location>
        <begin position="99"/>
        <end position="112"/>
    </location>
</feature>
<dbReference type="InterPro" id="IPR029058">
    <property type="entry name" value="AB_hydrolase_fold"/>
</dbReference>